<evidence type="ECO:0000313" key="1">
    <source>
        <dbReference type="EMBL" id="KAJ0054610.1"/>
    </source>
</evidence>
<sequence length="59" mass="6771">MVQKAPSLVSLAMEVLKTELLREDDLVPIIYEMPVELFDILLTHLPPLGLQKLQREMLV</sequence>
<comment type="caution">
    <text evidence="1">The sequence shown here is derived from an EMBL/GenBank/DDBJ whole genome shotgun (WGS) entry which is preliminary data.</text>
</comment>
<gene>
    <name evidence="1" type="ORF">Pint_01618</name>
</gene>
<dbReference type="EMBL" id="CM047736">
    <property type="protein sequence ID" value="KAJ0054610.1"/>
    <property type="molecule type" value="Genomic_DNA"/>
</dbReference>
<organism evidence="1 2">
    <name type="scientific">Pistacia integerrima</name>
    <dbReference type="NCBI Taxonomy" id="434235"/>
    <lineage>
        <taxon>Eukaryota</taxon>
        <taxon>Viridiplantae</taxon>
        <taxon>Streptophyta</taxon>
        <taxon>Embryophyta</taxon>
        <taxon>Tracheophyta</taxon>
        <taxon>Spermatophyta</taxon>
        <taxon>Magnoliopsida</taxon>
        <taxon>eudicotyledons</taxon>
        <taxon>Gunneridae</taxon>
        <taxon>Pentapetalae</taxon>
        <taxon>rosids</taxon>
        <taxon>malvids</taxon>
        <taxon>Sapindales</taxon>
        <taxon>Anacardiaceae</taxon>
        <taxon>Pistacia</taxon>
    </lineage>
</organism>
<name>A0ACC0ZMW3_9ROSI</name>
<dbReference type="Proteomes" id="UP001163603">
    <property type="component" value="Chromosome 1"/>
</dbReference>
<protein>
    <submittedName>
        <fullName evidence="1">Uncharacterized protein</fullName>
    </submittedName>
</protein>
<reference evidence="2" key="1">
    <citation type="journal article" date="2023" name="G3 (Bethesda)">
        <title>Genome assembly and association tests identify interacting loci associated with vigor, precocity, and sex in interspecific pistachio rootstocks.</title>
        <authorList>
            <person name="Palmer W."/>
            <person name="Jacygrad E."/>
            <person name="Sagayaradj S."/>
            <person name="Cavanaugh K."/>
            <person name="Han R."/>
            <person name="Bertier L."/>
            <person name="Beede B."/>
            <person name="Kafkas S."/>
            <person name="Golino D."/>
            <person name="Preece J."/>
            <person name="Michelmore R."/>
        </authorList>
    </citation>
    <scope>NUCLEOTIDE SEQUENCE [LARGE SCALE GENOMIC DNA]</scope>
</reference>
<proteinExistence type="predicted"/>
<keyword evidence="2" id="KW-1185">Reference proteome</keyword>
<evidence type="ECO:0000313" key="2">
    <source>
        <dbReference type="Proteomes" id="UP001163603"/>
    </source>
</evidence>
<accession>A0ACC0ZMW3</accession>